<evidence type="ECO:0000256" key="1">
    <source>
        <dbReference type="SAM" id="Phobius"/>
    </source>
</evidence>
<name>B0CCF8_ACAM1</name>
<sequence>MGVFAMALEPCRVCGTLNSTEAEICLSCEFPTKGRRRPAIFQWAAIGLFVLFTIPVIMTVMNQFKSKPQTPSPQPVSLRLSR</sequence>
<dbReference type="AlphaFoldDB" id="B0CCF8"/>
<protein>
    <submittedName>
        <fullName evidence="2">Uncharacterized protein</fullName>
    </submittedName>
</protein>
<dbReference type="eggNOG" id="ENOG50333M6">
    <property type="taxonomic scope" value="Bacteria"/>
</dbReference>
<dbReference type="KEGG" id="amr:AM1_2991"/>
<dbReference type="HOGENOM" id="CLU_194249_0_0_3"/>
<reference evidence="2 3" key="1">
    <citation type="journal article" date="2008" name="Proc. Natl. Acad. Sci. U.S.A.">
        <title>Niche adaptation and genome expansion in the chlorophyll d-producing cyanobacterium Acaryochloris marina.</title>
        <authorList>
            <person name="Swingley W.D."/>
            <person name="Chen M."/>
            <person name="Cheung P.C."/>
            <person name="Conrad A.L."/>
            <person name="Dejesa L.C."/>
            <person name="Hao J."/>
            <person name="Honchak B.M."/>
            <person name="Karbach L.E."/>
            <person name="Kurdoglu A."/>
            <person name="Lahiri S."/>
            <person name="Mastrian S.D."/>
            <person name="Miyashita H."/>
            <person name="Page L."/>
            <person name="Ramakrishna P."/>
            <person name="Satoh S."/>
            <person name="Sattley W.M."/>
            <person name="Shimada Y."/>
            <person name="Taylor H.L."/>
            <person name="Tomo T."/>
            <person name="Tsuchiya T."/>
            <person name="Wang Z.T."/>
            <person name="Raymond J."/>
            <person name="Mimuro M."/>
            <person name="Blankenship R.E."/>
            <person name="Touchman J.W."/>
        </authorList>
    </citation>
    <scope>NUCLEOTIDE SEQUENCE [LARGE SCALE GENOMIC DNA]</scope>
    <source>
        <strain evidence="3">MBIC 11017</strain>
    </source>
</reference>
<keyword evidence="1" id="KW-0472">Membrane</keyword>
<dbReference type="Proteomes" id="UP000000268">
    <property type="component" value="Chromosome"/>
</dbReference>
<evidence type="ECO:0000313" key="3">
    <source>
        <dbReference type="Proteomes" id="UP000000268"/>
    </source>
</evidence>
<dbReference type="STRING" id="329726.AM1_2991"/>
<evidence type="ECO:0000313" key="2">
    <source>
        <dbReference type="EMBL" id="ABW27987.1"/>
    </source>
</evidence>
<organism evidence="2 3">
    <name type="scientific">Acaryochloris marina (strain MBIC 11017)</name>
    <dbReference type="NCBI Taxonomy" id="329726"/>
    <lineage>
        <taxon>Bacteria</taxon>
        <taxon>Bacillati</taxon>
        <taxon>Cyanobacteriota</taxon>
        <taxon>Cyanophyceae</taxon>
        <taxon>Acaryochloridales</taxon>
        <taxon>Acaryochloridaceae</taxon>
        <taxon>Acaryochloris</taxon>
    </lineage>
</organism>
<accession>B0CCF8</accession>
<keyword evidence="3" id="KW-1185">Reference proteome</keyword>
<keyword evidence="1" id="KW-0812">Transmembrane</keyword>
<gene>
    <name evidence="2" type="ordered locus">AM1_2991</name>
</gene>
<keyword evidence="1" id="KW-1133">Transmembrane helix</keyword>
<feature type="transmembrane region" description="Helical" evidence="1">
    <location>
        <begin position="40"/>
        <end position="61"/>
    </location>
</feature>
<dbReference type="EMBL" id="CP000828">
    <property type="protein sequence ID" value="ABW27987.1"/>
    <property type="molecule type" value="Genomic_DNA"/>
</dbReference>
<proteinExistence type="predicted"/>